<dbReference type="Pfam" id="PF09694">
    <property type="entry name" value="Gcw_chp"/>
    <property type="match status" value="1"/>
</dbReference>
<sequence length="259" mass="26723">MLTSIRGITAATIAFSTFAVAAPAMAQDTDPPSDIEVSGNVALVTDYRFRGVSLSAGDPAIQGGIDVTHSSGFYVGTWASSIEGGSAYGEMELDIYGGWSGDVAEGVALDVGLLYYMYPTDGGDDGTGLIVDDYNVNYWEPYASITTTLGPAEATFGVAYAWDQASLGDEDNLYVYTDLGASIPNTPISLSAHLGYTDGVLAPPLLAGTLDDTGFDYSIGASATILGGLEIGVSYIGVDGPSIDGFTDDTVVATLAFSF</sequence>
<dbReference type="Proteomes" id="UP000445582">
    <property type="component" value="Unassembled WGS sequence"/>
</dbReference>
<reference evidence="2 3" key="1">
    <citation type="submission" date="2019-12" db="EMBL/GenBank/DDBJ databases">
        <title>Genomic-based taxomic classification of the family Erythrobacteraceae.</title>
        <authorList>
            <person name="Xu L."/>
        </authorList>
    </citation>
    <scope>NUCLEOTIDE SEQUENCE [LARGE SCALE GENOMIC DNA]</scope>
    <source>
        <strain evidence="2 3">MCCC 1A09965</strain>
    </source>
</reference>
<dbReference type="NCBIfam" id="TIGR02001">
    <property type="entry name" value="gcw_chp"/>
    <property type="match status" value="1"/>
</dbReference>
<dbReference type="EMBL" id="WTYN01000001">
    <property type="protein sequence ID" value="MXO62484.1"/>
    <property type="molecule type" value="Genomic_DNA"/>
</dbReference>
<organism evidence="2 3">
    <name type="scientific">Qipengyuania oceanensis</name>
    <dbReference type="NCBI Taxonomy" id="1463597"/>
    <lineage>
        <taxon>Bacteria</taxon>
        <taxon>Pseudomonadati</taxon>
        <taxon>Pseudomonadota</taxon>
        <taxon>Alphaproteobacteria</taxon>
        <taxon>Sphingomonadales</taxon>
        <taxon>Erythrobacteraceae</taxon>
        <taxon>Qipengyuania</taxon>
    </lineage>
</organism>
<protein>
    <recommendedName>
        <fullName evidence="4">Porin</fullName>
    </recommendedName>
</protein>
<proteinExistence type="predicted"/>
<gene>
    <name evidence="2" type="ORF">GRI48_05600</name>
</gene>
<name>A0A844YHM1_9SPHN</name>
<accession>A0A844YHM1</accession>
<dbReference type="InterPro" id="IPR010239">
    <property type="entry name" value="CHP02001"/>
</dbReference>
<evidence type="ECO:0008006" key="4">
    <source>
        <dbReference type="Google" id="ProtNLM"/>
    </source>
</evidence>
<evidence type="ECO:0000313" key="3">
    <source>
        <dbReference type="Proteomes" id="UP000445582"/>
    </source>
</evidence>
<evidence type="ECO:0000313" key="2">
    <source>
        <dbReference type="EMBL" id="MXO62484.1"/>
    </source>
</evidence>
<feature type="chain" id="PRO_5032745975" description="Porin" evidence="1">
    <location>
        <begin position="27"/>
        <end position="259"/>
    </location>
</feature>
<keyword evidence="1" id="KW-0732">Signal</keyword>
<dbReference type="OrthoDB" id="9793561at2"/>
<dbReference type="AlphaFoldDB" id="A0A844YHM1"/>
<dbReference type="RefSeq" id="WP_160672596.1">
    <property type="nucleotide sequence ID" value="NZ_WTYN01000001.1"/>
</dbReference>
<feature type="signal peptide" evidence="1">
    <location>
        <begin position="1"/>
        <end position="26"/>
    </location>
</feature>
<evidence type="ECO:0000256" key="1">
    <source>
        <dbReference type="SAM" id="SignalP"/>
    </source>
</evidence>
<keyword evidence="3" id="KW-1185">Reference proteome</keyword>
<comment type="caution">
    <text evidence="2">The sequence shown here is derived from an EMBL/GenBank/DDBJ whole genome shotgun (WGS) entry which is preliminary data.</text>
</comment>